<name>A0AA96GFV6_9BACT</name>
<dbReference type="InterPro" id="IPR013783">
    <property type="entry name" value="Ig-like_fold"/>
</dbReference>
<dbReference type="KEGG" id="nall:PP769_06080"/>
<dbReference type="Pfam" id="PF01839">
    <property type="entry name" value="FG-GAP"/>
    <property type="match status" value="2"/>
</dbReference>
<keyword evidence="1" id="KW-0732">Signal</keyword>
<dbReference type="InterPro" id="IPR057708">
    <property type="entry name" value="DUF7948"/>
</dbReference>
<evidence type="ECO:0000313" key="4">
    <source>
        <dbReference type="Proteomes" id="UP001302719"/>
    </source>
</evidence>
<dbReference type="SUPFAM" id="SSF49299">
    <property type="entry name" value="PKD domain"/>
    <property type="match status" value="1"/>
</dbReference>
<dbReference type="InterPro" id="IPR010620">
    <property type="entry name" value="SBBP_repeat"/>
</dbReference>
<keyword evidence="4" id="KW-1185">Reference proteome</keyword>
<sequence>MTSNPFPTIAGERKLSGKAHYFKGNDPNKWQKNVSTYAQVRYAEIYPGIDLVYYGNQQQLEYDFIIAPGKDPASITINFQGVDTLNIDPNGDLLLQTPGGTIRQRKPVIYQKINEKKQIIRGHYLVKSSHQVGFQVEKYDPTKALIIDPVISFSTYLGGSKTERLQAIAVDSKKQVYITGHTLSTNFPTANPIQASNMGGSPSAPDSSQSDVFIAKFTADGSELIYSTYLGGSNIDEGRDIAVDADGNAYVTGRTSSDNFPIMNPFQGTKAESADAFVTKLASDGSSLIYSTFLGGSSHEELFLFGHDAATGIAVDAAGSAYITGFTGSDDFPLKNAIQPQNAGGFLASGPGGDAFVTKLSPDGTALIYSTYLGGGVNPEGLVDQGYDAGMAIAVDRTGHAYITGVTVSDFFPTVNAFQENLLGYSDIFLTKLSPDGSAFIYSTYLGGSIGPIDGLESHLEQATGIAVDDAGHAYLAGWTNSNDFPTANALQSDALESNTNFTQQAGFVTKFTINGSGLIYSTYLSGSEPFRDQANAIAVDAAGNAYVTGQAASSDFPTTPDAIQKTKSGFQAAFVTVITPDGSALSYSSYLGGSDNDSGIDIALDSSRNIYVAGQTESTDFPIMNPFQAFNAGVIDGFVMKIATDNIAPTVEAGPAQTIILPNIANLNGSVSDDGLPDPPGTVLTIWEKVSGPGTVTFADPSAVKTTARFSLPGTYVVRLTADDGDLTASDEISITVNPPPPLINQAPMVDAGPMQTIFLPGQALLNGTVTDDGLPNPPGTVMTTWSKVSGPNVVAFGNPNAVDTTVLFFSAGTYVLRLTASDGALSRSSDVTITARDQGTSSPSSDVNGDGKADIVWRNTNGMVAIWLMNGVTITSTGFPGGVATEWQIKGVGDVDGDGKADVIWRHGTSGATAIWLMNGVTRRSVGFPGSPSTDWEIQAVGDVNGDGKADIVWRNSRGATAIWFMNGPTIASAGFPGGVPLAWQIKGVGDVNGDGKADVIWRHGTSGTVAIWLMNGLTITSVGFPGSAPNIWTVNEVDDVDGDGKADVIWRHGTSGATAIWLMNGATIASSGFPGAMPSEWKIEQVGDVDGDGKADIVWRNSRPGEVEVWIMNGLTITTKGSPGTASTGWEIQ</sequence>
<dbReference type="PANTHER" id="PTHR35580">
    <property type="entry name" value="CELL SURFACE GLYCOPROTEIN (S-LAYER PROTEIN)-LIKE PROTEIN"/>
    <property type="match status" value="1"/>
</dbReference>
<dbReference type="Gene3D" id="2.120.10.30">
    <property type="entry name" value="TolB, C-terminal domain"/>
    <property type="match status" value="1"/>
</dbReference>
<evidence type="ECO:0000313" key="3">
    <source>
        <dbReference type="EMBL" id="WNM59330.1"/>
    </source>
</evidence>
<dbReference type="Pfam" id="PF06739">
    <property type="entry name" value="SBBP"/>
    <property type="match status" value="4"/>
</dbReference>
<dbReference type="SUPFAM" id="SSF69318">
    <property type="entry name" value="Integrin alpha N-terminal domain"/>
    <property type="match status" value="2"/>
</dbReference>
<dbReference type="Proteomes" id="UP001302719">
    <property type="component" value="Chromosome"/>
</dbReference>
<dbReference type="AlphaFoldDB" id="A0AA96GFV6"/>
<dbReference type="InterPro" id="IPR011042">
    <property type="entry name" value="6-blade_b-propeller_TolB-like"/>
</dbReference>
<dbReference type="Pfam" id="PF25778">
    <property type="entry name" value="DUF7948"/>
    <property type="match status" value="1"/>
</dbReference>
<dbReference type="InterPro" id="IPR013517">
    <property type="entry name" value="FG-GAP"/>
</dbReference>
<dbReference type="Pfam" id="PF13517">
    <property type="entry name" value="FG-GAP_3"/>
    <property type="match status" value="2"/>
</dbReference>
<dbReference type="Gene3D" id="2.60.40.10">
    <property type="entry name" value="Immunoglobulins"/>
    <property type="match status" value="2"/>
</dbReference>
<protein>
    <submittedName>
        <fullName evidence="3">SBBP repeat-containing protein</fullName>
    </submittedName>
</protein>
<evidence type="ECO:0000259" key="2">
    <source>
        <dbReference type="Pfam" id="PF25778"/>
    </source>
</evidence>
<proteinExistence type="predicted"/>
<dbReference type="SUPFAM" id="SSF63829">
    <property type="entry name" value="Calcium-dependent phosphotriesterase"/>
    <property type="match status" value="1"/>
</dbReference>
<evidence type="ECO:0000256" key="1">
    <source>
        <dbReference type="ARBA" id="ARBA00022729"/>
    </source>
</evidence>
<feature type="domain" description="DUF7948" evidence="2">
    <location>
        <begin position="3"/>
        <end position="150"/>
    </location>
</feature>
<reference evidence="3 4" key="1">
    <citation type="submission" date="2023-01" db="EMBL/GenBank/DDBJ databases">
        <title>Cultivation and genomic characterization of new, ubiquitous marine nitrite-oxidizing bacteria from the Nitrospirales.</title>
        <authorList>
            <person name="Mueller A.J."/>
            <person name="Daebeler A."/>
            <person name="Herbold C.W."/>
            <person name="Kirkegaard R.H."/>
            <person name="Daims H."/>
        </authorList>
    </citation>
    <scope>NUCLEOTIDE SEQUENCE [LARGE SCALE GENOMIC DNA]</scope>
    <source>
        <strain evidence="3 4">VA</strain>
    </source>
</reference>
<dbReference type="EMBL" id="CP116967">
    <property type="protein sequence ID" value="WNM59330.1"/>
    <property type="molecule type" value="Genomic_DNA"/>
</dbReference>
<dbReference type="InterPro" id="IPR035986">
    <property type="entry name" value="PKD_dom_sf"/>
</dbReference>
<dbReference type="Gene3D" id="2.130.10.130">
    <property type="entry name" value="Integrin alpha, N-terminal"/>
    <property type="match status" value="1"/>
</dbReference>
<accession>A0AA96GFV6</accession>
<organism evidence="3 4">
    <name type="scientific">Candidatus Nitrospira allomarina</name>
    <dbReference type="NCBI Taxonomy" id="3020900"/>
    <lineage>
        <taxon>Bacteria</taxon>
        <taxon>Pseudomonadati</taxon>
        <taxon>Nitrospirota</taxon>
        <taxon>Nitrospiria</taxon>
        <taxon>Nitrospirales</taxon>
        <taxon>Nitrospiraceae</taxon>
        <taxon>Nitrospira</taxon>
    </lineage>
</organism>
<dbReference type="PANTHER" id="PTHR35580:SF1">
    <property type="entry name" value="PHYTASE-LIKE DOMAIN-CONTAINING PROTEIN"/>
    <property type="match status" value="1"/>
</dbReference>
<dbReference type="InterPro" id="IPR028994">
    <property type="entry name" value="Integrin_alpha_N"/>
</dbReference>
<dbReference type="Pfam" id="PF22352">
    <property type="entry name" value="K319L-like_PKD"/>
    <property type="match status" value="2"/>
</dbReference>
<gene>
    <name evidence="3" type="ORF">PP769_06080</name>
</gene>
<dbReference type="InterPro" id="IPR052918">
    <property type="entry name" value="Motility_Chemotaxis_Reg"/>
</dbReference>